<comment type="subcellular location">
    <subcellularLocation>
        <location evidence="1 7">Cell outer membrane</location>
        <topology evidence="1 7">Multi-pass membrane protein</topology>
    </subcellularLocation>
</comment>
<dbReference type="InterPro" id="IPR037066">
    <property type="entry name" value="Plug_dom_sf"/>
</dbReference>
<dbReference type="GO" id="GO:0009279">
    <property type="term" value="C:cell outer membrane"/>
    <property type="evidence" value="ECO:0007669"/>
    <property type="project" value="UniProtKB-SubCell"/>
</dbReference>
<dbReference type="OrthoDB" id="9145970at2"/>
<dbReference type="STRING" id="1028.SAMN05661096_02308"/>
<dbReference type="RefSeq" id="WP_085517286.1">
    <property type="nucleotide sequence ID" value="NZ_FXAW01000004.1"/>
</dbReference>
<reference evidence="10" key="1">
    <citation type="submission" date="2017-04" db="EMBL/GenBank/DDBJ databases">
        <authorList>
            <person name="Varghese N."/>
            <person name="Submissions S."/>
        </authorList>
    </citation>
    <scope>NUCLEOTIDE SEQUENCE [LARGE SCALE GENOMIC DNA]</scope>
    <source>
        <strain evidence="10">DSM 4125</strain>
    </source>
</reference>
<dbReference type="InterPro" id="IPR039426">
    <property type="entry name" value="TonB-dep_rcpt-like"/>
</dbReference>
<keyword evidence="3 7" id="KW-1134">Transmembrane beta strand</keyword>
<evidence type="ECO:0000256" key="1">
    <source>
        <dbReference type="ARBA" id="ARBA00004571"/>
    </source>
</evidence>
<feature type="domain" description="TonB-dependent receptor plug" evidence="8">
    <location>
        <begin position="148"/>
        <end position="221"/>
    </location>
</feature>
<dbReference type="SUPFAM" id="SSF56935">
    <property type="entry name" value="Porins"/>
    <property type="match status" value="1"/>
</dbReference>
<protein>
    <submittedName>
        <fullName evidence="9">Outer membrane receptor proteins, mostly Fe transport</fullName>
    </submittedName>
</protein>
<comment type="similarity">
    <text evidence="7">Belongs to the TonB-dependent receptor family.</text>
</comment>
<name>A0A1X7K2G1_9BACT</name>
<evidence type="ECO:0000313" key="9">
    <source>
        <dbReference type="EMBL" id="SMG35169.1"/>
    </source>
</evidence>
<dbReference type="Gene3D" id="2.40.170.20">
    <property type="entry name" value="TonB-dependent receptor, beta-barrel domain"/>
    <property type="match status" value="1"/>
</dbReference>
<keyword evidence="6 7" id="KW-0998">Cell outer membrane</keyword>
<dbReference type="EMBL" id="FXAW01000004">
    <property type="protein sequence ID" value="SMG35169.1"/>
    <property type="molecule type" value="Genomic_DNA"/>
</dbReference>
<dbReference type="PROSITE" id="PS52016">
    <property type="entry name" value="TONB_DEPENDENT_REC_3"/>
    <property type="match status" value="1"/>
</dbReference>
<evidence type="ECO:0000256" key="4">
    <source>
        <dbReference type="ARBA" id="ARBA00022692"/>
    </source>
</evidence>
<evidence type="ECO:0000256" key="5">
    <source>
        <dbReference type="ARBA" id="ARBA00023136"/>
    </source>
</evidence>
<keyword evidence="10" id="KW-1185">Reference proteome</keyword>
<keyword evidence="9" id="KW-0675">Receptor</keyword>
<proteinExistence type="inferred from homology"/>
<evidence type="ECO:0000256" key="7">
    <source>
        <dbReference type="PROSITE-ProRule" id="PRU01360"/>
    </source>
</evidence>
<sequence>MLKKLYMFSWSKHIILLLLFTVSFSLLKAQEIQISGYISEEESSQPVQAALYTNHQDEGLKSNSAGFFTFSWKANQNLRLEVSSSSHEKKVITFNPKSDTLLYVDLKAITLQEVLAKASKTQVGRSSVSMDIEKLKSIPPVMGEADILKTFTLFPGIAVGNEGTTGLFVRGGTPDQNLLLLDEAVIFNPSHLLGFISVFNQNAIESATVYKGNFPSKYGGRLSSIVDVEMKDGSESEERKGSLSIGLLSSNIILSGNGEKFSYMLSGRSTYLTLALIPNNIRYTYRQTDNTFNYWMEDVNAKVNFQPSEDHKLTFSVYQTGDYFTSKERDTPLTNELHIDWGNQLASLQHTGLLKNDFIIENSLTYSRYKYQLEALQSNEQNTAVDTAFANSSATHNVSLKSQLNKEINKKLSLDIGLQQQYYFFNPRFYNQTSDNTDFGAQSLWETGLFLDLKYDVSDYLKINGGYRHSFYLSRSEFYAIPEPRISLDYQWSSNLSFNLGFTKMAQPIHLLNSSSGLPNDNWVPAGENIRPAIAYQINGGFSRALPSVNGELSIEGYAKIMNDLIDYPYGYSFYSIAAGPLDEIVEKEGVGRTYGIETYYEMQWEQFSSWLSYTYSVNTRQFDGINQGEVFLANFDRRHDMSLSLNYQASKKWNFNAVFNLQSGRPFTAPRAIIQNPGGLEQVVYGPRNNSRLPIYHRLDLGAEYSFTKKGRDRKWSFGVINAYNRVNPFYYHLTPKMTGSNTSGTVDFFENQYSGKGFLPFLPYVSYQINLFKNRK</sequence>
<evidence type="ECO:0000259" key="8">
    <source>
        <dbReference type="Pfam" id="PF07715"/>
    </source>
</evidence>
<keyword evidence="4 7" id="KW-0812">Transmembrane</keyword>
<evidence type="ECO:0000256" key="2">
    <source>
        <dbReference type="ARBA" id="ARBA00022448"/>
    </source>
</evidence>
<organism evidence="9 10">
    <name type="scientific">Marivirga sericea</name>
    <dbReference type="NCBI Taxonomy" id="1028"/>
    <lineage>
        <taxon>Bacteria</taxon>
        <taxon>Pseudomonadati</taxon>
        <taxon>Bacteroidota</taxon>
        <taxon>Cytophagia</taxon>
        <taxon>Cytophagales</taxon>
        <taxon>Marivirgaceae</taxon>
        <taxon>Marivirga</taxon>
    </lineage>
</organism>
<evidence type="ECO:0000313" key="10">
    <source>
        <dbReference type="Proteomes" id="UP000193804"/>
    </source>
</evidence>
<dbReference type="Proteomes" id="UP000193804">
    <property type="component" value="Unassembled WGS sequence"/>
</dbReference>
<evidence type="ECO:0000256" key="6">
    <source>
        <dbReference type="ARBA" id="ARBA00023237"/>
    </source>
</evidence>
<keyword evidence="5 7" id="KW-0472">Membrane</keyword>
<accession>A0A1X7K2G1</accession>
<dbReference type="AlphaFoldDB" id="A0A1X7K2G1"/>
<evidence type="ECO:0000256" key="3">
    <source>
        <dbReference type="ARBA" id="ARBA00022452"/>
    </source>
</evidence>
<dbReference type="InterPro" id="IPR036942">
    <property type="entry name" value="Beta-barrel_TonB_sf"/>
</dbReference>
<gene>
    <name evidence="9" type="ORF">SAMN05661096_02308</name>
</gene>
<dbReference type="Gene3D" id="2.170.130.10">
    <property type="entry name" value="TonB-dependent receptor, plug domain"/>
    <property type="match status" value="1"/>
</dbReference>
<dbReference type="Pfam" id="PF07715">
    <property type="entry name" value="Plug"/>
    <property type="match status" value="1"/>
</dbReference>
<keyword evidence="2 7" id="KW-0813">Transport</keyword>
<dbReference type="InterPro" id="IPR012910">
    <property type="entry name" value="Plug_dom"/>
</dbReference>